<protein>
    <recommendedName>
        <fullName evidence="3">Calpain catalytic domain-containing protein</fullName>
    </recommendedName>
</protein>
<dbReference type="GO" id="GO:0006508">
    <property type="term" value="P:proteolysis"/>
    <property type="evidence" value="ECO:0007669"/>
    <property type="project" value="UniProtKB-KW"/>
</dbReference>
<feature type="active site" evidence="1">
    <location>
        <position position="372"/>
    </location>
</feature>
<comment type="caution">
    <text evidence="4">The sequence shown here is derived from an EMBL/GenBank/DDBJ whole genome shotgun (WGS) entry which is preliminary data.</text>
</comment>
<reference evidence="4 5" key="1">
    <citation type="submission" date="2020-07" db="EMBL/GenBank/DDBJ databases">
        <title>Sequencing the genomes of 1000 actinobacteria strains.</title>
        <authorList>
            <person name="Klenk H.-P."/>
        </authorList>
    </citation>
    <scope>NUCLEOTIDE SEQUENCE [LARGE SCALE GENOMIC DNA]</scope>
    <source>
        <strain evidence="4 5">DSM 43461</strain>
    </source>
</reference>
<evidence type="ECO:0000313" key="4">
    <source>
        <dbReference type="EMBL" id="NYE16935.1"/>
    </source>
</evidence>
<keyword evidence="1" id="KW-0645">Protease</keyword>
<feature type="active site" evidence="1">
    <location>
        <position position="166"/>
    </location>
</feature>
<dbReference type="InterPro" id="IPR001300">
    <property type="entry name" value="Peptidase_C2_calpain_cat"/>
</dbReference>
<feature type="compositionally biased region" description="Basic and acidic residues" evidence="2">
    <location>
        <begin position="1"/>
        <end position="11"/>
    </location>
</feature>
<dbReference type="GO" id="GO:0004198">
    <property type="term" value="F:calcium-dependent cysteine-type endopeptidase activity"/>
    <property type="evidence" value="ECO:0007669"/>
    <property type="project" value="InterPro"/>
</dbReference>
<evidence type="ECO:0000259" key="3">
    <source>
        <dbReference type="PROSITE" id="PS50203"/>
    </source>
</evidence>
<accession>A0A7Y9GI51</accession>
<sequence length="405" mass="43154">MGIEHTPKEAVDNSSVQPRKPGLRPDNPGSPDQPSRLQSLARAREPAQSQNADEEQVGAVSKDRPAEQGLLAGGAENDDLSAWIAAAEQLLGKPEPTAADGEDSANDTEERIEVAADRLDIPDDLSTVVEYGRPHRTDEGGEKQALPLFDGIPKREDARQGALGDCGVIAAMGAVAGKVPDKIQSSVRDNEDGTVTVSLHETEFKDGDIATPTGRILDITVTKDVPVLAEKPGEAAFARCTNAGVTWPGYIEKALGAVDETWPPERGQNPLLGNPAERGYARLDKGTGAWTQAEILAQLTGRPACVDRLNTDPGAAADNEAVLTALVESGRPTVVSTVPDFMQRADPRVYKLRCQHAYELIGVEDGKALLRNPYGHKHPDPVPIAEFTKHFNSYYAALEGETGGG</sequence>
<dbReference type="AlphaFoldDB" id="A0A7Y9GI51"/>
<dbReference type="InterPro" id="IPR038765">
    <property type="entry name" value="Papain-like_cys_pep_sf"/>
</dbReference>
<dbReference type="Proteomes" id="UP000591272">
    <property type="component" value="Unassembled WGS sequence"/>
</dbReference>
<evidence type="ECO:0000256" key="2">
    <source>
        <dbReference type="SAM" id="MobiDB-lite"/>
    </source>
</evidence>
<dbReference type="EMBL" id="JACCBT010000001">
    <property type="protein sequence ID" value="NYE16935.1"/>
    <property type="molecule type" value="Genomic_DNA"/>
</dbReference>
<proteinExistence type="predicted"/>
<keyword evidence="5" id="KW-1185">Reference proteome</keyword>
<keyword evidence="1" id="KW-0378">Hydrolase</keyword>
<feature type="active site" evidence="1">
    <location>
        <position position="356"/>
    </location>
</feature>
<feature type="region of interest" description="Disordered" evidence="2">
    <location>
        <begin position="1"/>
        <end position="76"/>
    </location>
</feature>
<dbReference type="RefSeq" id="WP_179837395.1">
    <property type="nucleotide sequence ID" value="NZ_BMRD01000002.1"/>
</dbReference>
<dbReference type="SUPFAM" id="SSF54001">
    <property type="entry name" value="Cysteine proteinases"/>
    <property type="match status" value="1"/>
</dbReference>
<evidence type="ECO:0000256" key="1">
    <source>
        <dbReference type="PROSITE-ProRule" id="PRU00239"/>
    </source>
</evidence>
<feature type="domain" description="Calpain catalytic" evidence="3">
    <location>
        <begin position="129"/>
        <end position="376"/>
    </location>
</feature>
<evidence type="ECO:0000313" key="5">
    <source>
        <dbReference type="Proteomes" id="UP000591272"/>
    </source>
</evidence>
<name>A0A7Y9GI51_9ACTN</name>
<keyword evidence="1" id="KW-0788">Thiol protease</keyword>
<gene>
    <name evidence="4" type="ORF">BJ999_007231</name>
</gene>
<dbReference type="PROSITE" id="PS50203">
    <property type="entry name" value="CALPAIN_CAT"/>
    <property type="match status" value="1"/>
</dbReference>
<organism evidence="4 5">
    <name type="scientific">Actinomadura citrea</name>
    <dbReference type="NCBI Taxonomy" id="46158"/>
    <lineage>
        <taxon>Bacteria</taxon>
        <taxon>Bacillati</taxon>
        <taxon>Actinomycetota</taxon>
        <taxon>Actinomycetes</taxon>
        <taxon>Streptosporangiales</taxon>
        <taxon>Thermomonosporaceae</taxon>
        <taxon>Actinomadura</taxon>
    </lineage>
</organism>